<keyword evidence="5 11" id="KW-1133">Transmembrane helix</keyword>
<dbReference type="InterPro" id="IPR001499">
    <property type="entry name" value="GPCR_STE3"/>
</dbReference>
<keyword evidence="4 11" id="KW-0812">Transmembrane</keyword>
<keyword evidence="9" id="KW-0807">Transducer</keyword>
<dbReference type="GO" id="GO:0000750">
    <property type="term" value="P:pheromone-dependent signal transduction involved in conjugation with cellular fusion"/>
    <property type="evidence" value="ECO:0007669"/>
    <property type="project" value="TreeGrafter"/>
</dbReference>
<sequence>MAPSHDPTYPLFPIFSFLGFILSAIPFSWHLQAWNSGTCAFMIWTGLACLNGFINSLVWKGNSENPAPVWCDISSKLIIGVSIGIPAATLCISRRLYALTSVSTVSVTRADKRRMVIVDLCISFGIPAIIMVLHYVVQGHRFDILEDVGCYPVVYNTLLAYFLYIAWPVILGIFSFVFSCLTLRSFWIRRAQFSQLVTSNSSMSMSRYLRLMILALVDIVCTVPLSAYPIYLGTHGVPLHPWVSWEETHYGFSRVDRIPALFWRSSTTYVVGVELTRWLPVLCAFLFFALFGFASEAQKQYKRAYWAIVKPFGIEPHSAKQPIKVALPSWVKSANLDSTLSPKPHMRQHKQHVSLASTANASVDIASTVVGSDLEKSACRSSFSSIRSAPPTYSPSVPHHVALDVDIDQRSLFPSSPLSSDSTVFCPESPREKLPEPYTYSLPKSQFTRTSFERSNPSSPLSPSNHPGFHRPFSPPITYPPTTAHPSAAVAVDVIRATLRPLSQASDNLMFDQPRTMV</sequence>
<dbReference type="PRINTS" id="PR00899">
    <property type="entry name" value="GPCRSTE3"/>
</dbReference>
<evidence type="ECO:0000256" key="5">
    <source>
        <dbReference type="ARBA" id="ARBA00022989"/>
    </source>
</evidence>
<feature type="transmembrane region" description="Helical" evidence="11">
    <location>
        <begin position="161"/>
        <end position="187"/>
    </location>
</feature>
<dbReference type="InterPro" id="IPR000481">
    <property type="entry name" value="GPCR_Pheromne_B_alpha_rcpt"/>
</dbReference>
<keyword evidence="7 11" id="KW-0472">Membrane</keyword>
<evidence type="ECO:0000256" key="6">
    <source>
        <dbReference type="ARBA" id="ARBA00023040"/>
    </source>
</evidence>
<evidence type="ECO:0000256" key="3">
    <source>
        <dbReference type="ARBA" id="ARBA00022507"/>
    </source>
</evidence>
<feature type="transmembrane region" description="Helical" evidence="11">
    <location>
        <begin position="77"/>
        <end position="97"/>
    </location>
</feature>
<comment type="similarity">
    <text evidence="2">Belongs to the G-protein coupled receptor 4 family.</text>
</comment>
<comment type="subcellular location">
    <subcellularLocation>
        <location evidence="1">Membrane</location>
        <topology evidence="1">Multi-pass membrane protein</topology>
    </subcellularLocation>
</comment>
<dbReference type="AlphaFoldDB" id="O74283"/>
<evidence type="ECO:0000256" key="9">
    <source>
        <dbReference type="ARBA" id="ARBA00023224"/>
    </source>
</evidence>
<dbReference type="PANTHER" id="PTHR28097:SF1">
    <property type="entry name" value="PHEROMONE A FACTOR RECEPTOR"/>
    <property type="match status" value="1"/>
</dbReference>
<accession>O74283</accession>
<reference evidence="12" key="2">
    <citation type="journal article" date="1999" name="EMBO J.">
        <title>A constitutively active G-protein-coupled receptor causes mating self-compatibility in the mushroom Coprinus.</title>
        <authorList>
            <person name="Olesnicky N.S."/>
            <person name="Brown A.J."/>
            <person name="Dowell S.J."/>
            <person name="Casselton L.A."/>
        </authorList>
    </citation>
    <scope>NUCLEOTIDE SEQUENCE</scope>
    <source>
        <strain evidence="12">H9</strain>
    </source>
</reference>
<evidence type="ECO:0000313" key="12">
    <source>
        <dbReference type="EMBL" id="CAA71963.1"/>
    </source>
</evidence>
<feature type="transmembrane region" description="Helical" evidence="11">
    <location>
        <begin position="275"/>
        <end position="294"/>
    </location>
</feature>
<evidence type="ECO:0000256" key="11">
    <source>
        <dbReference type="SAM" id="Phobius"/>
    </source>
</evidence>
<evidence type="ECO:0000256" key="2">
    <source>
        <dbReference type="ARBA" id="ARBA00011085"/>
    </source>
</evidence>
<keyword evidence="3" id="KW-0589">Pheromone response</keyword>
<dbReference type="VEuPathDB" id="FungiDB:CC1G_02129"/>
<proteinExistence type="inferred from homology"/>
<dbReference type="PANTHER" id="PTHR28097">
    <property type="entry name" value="PHEROMONE A FACTOR RECEPTOR"/>
    <property type="match status" value="1"/>
</dbReference>
<feature type="transmembrane region" description="Helical" evidence="11">
    <location>
        <begin position="208"/>
        <end position="231"/>
    </location>
</feature>
<evidence type="ECO:0000256" key="7">
    <source>
        <dbReference type="ARBA" id="ARBA00023136"/>
    </source>
</evidence>
<keyword evidence="8 12" id="KW-0675">Receptor</keyword>
<reference evidence="12" key="1">
    <citation type="journal article" date="1998" name="Genetics">
        <title>A large pheromone and receptor gene complex determines multiple B mating type specificities in Coprinus cinereus.</title>
        <authorList>
            <person name="O'Shea S.F."/>
            <person name="Chaure P.T."/>
            <person name="Halsall J.R."/>
            <person name="Olesnicky N.S."/>
            <person name="Leibbrandt A."/>
            <person name="Connerton I.F."/>
            <person name="Casselton L.A."/>
        </authorList>
    </citation>
    <scope>NUCLEOTIDE SEQUENCE</scope>
    <source>
        <strain evidence="12">H9</strain>
    </source>
</reference>
<dbReference type="Pfam" id="PF02076">
    <property type="entry name" value="STE3"/>
    <property type="match status" value="1"/>
</dbReference>
<gene>
    <name evidence="12" type="primary">rcb2</name>
</gene>
<dbReference type="GO" id="GO:0004934">
    <property type="term" value="F:mating-type alpha-factor pheromone receptor activity"/>
    <property type="evidence" value="ECO:0007669"/>
    <property type="project" value="InterPro"/>
</dbReference>
<feature type="transmembrane region" description="Helical" evidence="11">
    <location>
        <begin position="117"/>
        <end position="137"/>
    </location>
</feature>
<feature type="transmembrane region" description="Helical" evidence="11">
    <location>
        <begin position="38"/>
        <end position="57"/>
    </location>
</feature>
<feature type="region of interest" description="Disordered" evidence="10">
    <location>
        <begin position="414"/>
        <end position="481"/>
    </location>
</feature>
<evidence type="ECO:0000256" key="10">
    <source>
        <dbReference type="SAM" id="MobiDB-lite"/>
    </source>
</evidence>
<dbReference type="GO" id="GO:0005886">
    <property type="term" value="C:plasma membrane"/>
    <property type="evidence" value="ECO:0007669"/>
    <property type="project" value="TreeGrafter"/>
</dbReference>
<dbReference type="CDD" id="cd14966">
    <property type="entry name" value="7tmD_STE3"/>
    <property type="match status" value="1"/>
</dbReference>
<dbReference type="VEuPathDB" id="FungiDB:CC2G_002514"/>
<keyword evidence="6" id="KW-0297">G-protein coupled receptor</keyword>
<dbReference type="PRINTS" id="PR00901">
    <property type="entry name" value="PHEROMONEBAR"/>
</dbReference>
<evidence type="ECO:0000256" key="4">
    <source>
        <dbReference type="ARBA" id="ARBA00022692"/>
    </source>
</evidence>
<feature type="compositionally biased region" description="Low complexity" evidence="10">
    <location>
        <begin position="455"/>
        <end position="467"/>
    </location>
</feature>
<dbReference type="EMBL" id="Y11081">
    <property type="protein sequence ID" value="CAA71963.1"/>
    <property type="molecule type" value="Genomic_DNA"/>
</dbReference>
<evidence type="ECO:0000256" key="1">
    <source>
        <dbReference type="ARBA" id="ARBA00004141"/>
    </source>
</evidence>
<evidence type="ECO:0000256" key="8">
    <source>
        <dbReference type="ARBA" id="ARBA00023170"/>
    </source>
</evidence>
<name>O74283_COPCI</name>
<feature type="transmembrane region" description="Helical" evidence="11">
    <location>
        <begin position="12"/>
        <end position="31"/>
    </location>
</feature>
<organism evidence="12">
    <name type="scientific">Coprinopsis cinerea</name>
    <name type="common">Inky cap fungus</name>
    <name type="synonym">Hormographiella aspergillata</name>
    <dbReference type="NCBI Taxonomy" id="5346"/>
    <lineage>
        <taxon>Eukaryota</taxon>
        <taxon>Fungi</taxon>
        <taxon>Dikarya</taxon>
        <taxon>Basidiomycota</taxon>
        <taxon>Agaricomycotina</taxon>
        <taxon>Agaricomycetes</taxon>
        <taxon>Agaricomycetidae</taxon>
        <taxon>Agaricales</taxon>
        <taxon>Agaricineae</taxon>
        <taxon>Psathyrellaceae</taxon>
        <taxon>Coprinopsis</taxon>
    </lineage>
</organism>
<protein>
    <submittedName>
        <fullName evidence="12">Pheromone receptor</fullName>
    </submittedName>
</protein>
<feature type="compositionally biased region" description="Polar residues" evidence="10">
    <location>
        <begin position="442"/>
        <end position="454"/>
    </location>
</feature>